<dbReference type="PANTHER" id="PTHR21716">
    <property type="entry name" value="TRANSMEMBRANE PROTEIN"/>
    <property type="match status" value="1"/>
</dbReference>
<feature type="transmembrane region" description="Helical" evidence="6">
    <location>
        <begin position="162"/>
        <end position="180"/>
    </location>
</feature>
<dbReference type="Proteomes" id="UP001497493">
    <property type="component" value="Chromosome"/>
</dbReference>
<evidence type="ECO:0000256" key="1">
    <source>
        <dbReference type="ARBA" id="ARBA00004141"/>
    </source>
</evidence>
<feature type="transmembrane region" description="Helical" evidence="6">
    <location>
        <begin position="310"/>
        <end position="332"/>
    </location>
</feature>
<reference evidence="7 8" key="1">
    <citation type="submission" date="2024-04" db="EMBL/GenBank/DDBJ databases">
        <authorList>
            <person name="Cremers G."/>
        </authorList>
    </citation>
    <scope>NUCLEOTIDE SEQUENCE [LARGE SCALE GENOMIC DNA]</scope>
    <source>
        <strain evidence="7">MeCH1-AG</strain>
    </source>
</reference>
<feature type="transmembrane region" description="Helical" evidence="6">
    <location>
        <begin position="279"/>
        <end position="298"/>
    </location>
</feature>
<feature type="transmembrane region" description="Helical" evidence="6">
    <location>
        <begin position="244"/>
        <end position="272"/>
    </location>
</feature>
<feature type="transmembrane region" description="Helical" evidence="6">
    <location>
        <begin position="37"/>
        <end position="54"/>
    </location>
</feature>
<keyword evidence="3 6" id="KW-0812">Transmembrane</keyword>
<evidence type="ECO:0000256" key="3">
    <source>
        <dbReference type="ARBA" id="ARBA00022692"/>
    </source>
</evidence>
<dbReference type="Pfam" id="PF01594">
    <property type="entry name" value="AI-2E_transport"/>
    <property type="match status" value="1"/>
</dbReference>
<comment type="subcellular location">
    <subcellularLocation>
        <location evidence="1">Membrane</location>
        <topology evidence="1">Multi-pass membrane protein</topology>
    </subcellularLocation>
</comment>
<keyword evidence="8" id="KW-1185">Reference proteome</keyword>
<dbReference type="PANTHER" id="PTHR21716:SF61">
    <property type="entry name" value="BLR8064 PROTEIN"/>
    <property type="match status" value="1"/>
</dbReference>
<feature type="transmembrane region" description="Helical" evidence="6">
    <location>
        <begin position="217"/>
        <end position="238"/>
    </location>
</feature>
<dbReference type="EMBL" id="OZ026884">
    <property type="protein sequence ID" value="CAL1239770.1"/>
    <property type="molecule type" value="Genomic_DNA"/>
</dbReference>
<evidence type="ECO:0000256" key="6">
    <source>
        <dbReference type="SAM" id="Phobius"/>
    </source>
</evidence>
<evidence type="ECO:0000313" key="8">
    <source>
        <dbReference type="Proteomes" id="UP001497493"/>
    </source>
</evidence>
<dbReference type="RefSeq" id="WP_348759307.1">
    <property type="nucleotide sequence ID" value="NZ_OZ026884.1"/>
</dbReference>
<evidence type="ECO:0000256" key="4">
    <source>
        <dbReference type="ARBA" id="ARBA00022989"/>
    </source>
</evidence>
<feature type="transmembrane region" description="Helical" evidence="6">
    <location>
        <begin position="66"/>
        <end position="88"/>
    </location>
</feature>
<gene>
    <name evidence="7" type="ORF">MECH1_V1_0994</name>
</gene>
<sequence length="374" mass="39835">MPNLPASARPEFRARLWAALALVALGLWILHDFLAPLTWAVIISLASWPLYRRFRRAFGRWSGSVLPPLLLTLAIAGMVFVPVTYGLVQLGNEAKALAGLLQEAQRSGLPAPDWLVRLPKIGGWAQETWTQWLGSSEAVGESLHYLLASDLLGYTRNLAVQVLHRSVMAFFTVVALFFVYRSGESVAGRVLELCDRTLGADGSRYALHAAAAVRATVNGIVLVALGQGVALGFGYAAVGLGHASLLGALTGLMAFVPFAAKLVFTGASLVLLSEGQVGAGLGLFIYGLVVVLCSDNYVRPALIGGAVKLPFLWTLFGILGGIETFGLLGLFLGPTVMAILMSVWRDCFMPSTPEAEPAEDLVHLESGARTDPHG</sequence>
<evidence type="ECO:0000256" key="2">
    <source>
        <dbReference type="ARBA" id="ARBA00009773"/>
    </source>
</evidence>
<feature type="transmembrane region" description="Helical" evidence="6">
    <location>
        <begin position="12"/>
        <end position="31"/>
    </location>
</feature>
<keyword evidence="4 6" id="KW-1133">Transmembrane helix</keyword>
<dbReference type="InterPro" id="IPR002549">
    <property type="entry name" value="AI-2E-like"/>
</dbReference>
<keyword evidence="5 6" id="KW-0472">Membrane</keyword>
<evidence type="ECO:0000313" key="7">
    <source>
        <dbReference type="EMBL" id="CAL1239770.1"/>
    </source>
</evidence>
<protein>
    <submittedName>
        <fullName evidence="7">AI-2E family transporter</fullName>
    </submittedName>
</protein>
<name>A0ABM9NGM3_9GAMM</name>
<evidence type="ECO:0000256" key="5">
    <source>
        <dbReference type="ARBA" id="ARBA00023136"/>
    </source>
</evidence>
<organism evidence="7 8">
    <name type="scientific">Candidatus Methylocalor cossyra</name>
    <dbReference type="NCBI Taxonomy" id="3108543"/>
    <lineage>
        <taxon>Bacteria</taxon>
        <taxon>Pseudomonadati</taxon>
        <taxon>Pseudomonadota</taxon>
        <taxon>Gammaproteobacteria</taxon>
        <taxon>Methylococcales</taxon>
        <taxon>Methylococcaceae</taxon>
        <taxon>Candidatus Methylocalor</taxon>
    </lineage>
</organism>
<comment type="similarity">
    <text evidence="2">Belongs to the autoinducer-2 exporter (AI-2E) (TC 2.A.86) family.</text>
</comment>
<accession>A0ABM9NGM3</accession>
<proteinExistence type="inferred from homology"/>